<gene>
    <name evidence="2" type="ORF">FV141_10630</name>
</gene>
<protein>
    <submittedName>
        <fullName evidence="2">Uncharacterized protein</fullName>
    </submittedName>
</protein>
<name>A0ABX5ZAM9_9MICO</name>
<keyword evidence="3" id="KW-1185">Reference proteome</keyword>
<dbReference type="EMBL" id="CP043031">
    <property type="protein sequence ID" value="QEH93935.1"/>
    <property type="molecule type" value="Genomic_DNA"/>
</dbReference>
<sequence>MPILRDLDVVHRLNAPTRAAATRRRRLRKLGACVCLAAAALVATGGGTHDVPASSSPSSGASTTDNSERPELRGRQFVTIDADAALADRLTRTSRVDVWAPDGTRLTSAAPVVPPFETKSRSTEVPNRVDRAPVLVALTPPDVMKIARHTNDGHTSWSDLFLTVSP</sequence>
<evidence type="ECO:0000313" key="3">
    <source>
        <dbReference type="Proteomes" id="UP000323565"/>
    </source>
</evidence>
<feature type="compositionally biased region" description="Low complexity" evidence="1">
    <location>
        <begin position="52"/>
        <end position="62"/>
    </location>
</feature>
<organism evidence="2 3">
    <name type="scientific">Dermacoccus abyssi</name>
    <dbReference type="NCBI Taxonomy" id="322596"/>
    <lineage>
        <taxon>Bacteria</taxon>
        <taxon>Bacillati</taxon>
        <taxon>Actinomycetota</taxon>
        <taxon>Actinomycetes</taxon>
        <taxon>Micrococcales</taxon>
        <taxon>Dermacoccaceae</taxon>
        <taxon>Dermacoccus</taxon>
    </lineage>
</organism>
<feature type="region of interest" description="Disordered" evidence="1">
    <location>
        <begin position="46"/>
        <end position="73"/>
    </location>
</feature>
<evidence type="ECO:0000256" key="1">
    <source>
        <dbReference type="SAM" id="MobiDB-lite"/>
    </source>
</evidence>
<evidence type="ECO:0000313" key="2">
    <source>
        <dbReference type="EMBL" id="QEH93935.1"/>
    </source>
</evidence>
<proteinExistence type="predicted"/>
<accession>A0ABX5ZAM9</accession>
<dbReference type="Proteomes" id="UP000323565">
    <property type="component" value="Chromosome"/>
</dbReference>
<reference evidence="2 3" key="1">
    <citation type="submission" date="2019-08" db="EMBL/GenBank/DDBJ databases">
        <title>Dermacoccus abyssi strain HZAU 226, whole genome Nanopore sequencing project.</title>
        <authorList>
            <person name="Guo A."/>
            <person name="Zhang X."/>
            <person name="Ruan Y."/>
            <person name="Liu W."/>
            <person name="Chen Q."/>
            <person name="Gu L."/>
        </authorList>
    </citation>
    <scope>NUCLEOTIDE SEQUENCE [LARGE SCALE GENOMIC DNA]</scope>
    <source>
        <strain evidence="2 3">HZAU 226</strain>
    </source>
</reference>